<evidence type="ECO:0000313" key="6">
    <source>
        <dbReference type="EMBL" id="AAR35728.1"/>
    </source>
</evidence>
<dbReference type="STRING" id="243231.GSU2354"/>
<dbReference type="SUPFAM" id="SSF55781">
    <property type="entry name" value="GAF domain-like"/>
    <property type="match status" value="1"/>
</dbReference>
<dbReference type="InterPro" id="IPR014757">
    <property type="entry name" value="Tscrpt_reg_IclR_C"/>
</dbReference>
<dbReference type="RefSeq" id="WP_010942989.1">
    <property type="nucleotide sequence ID" value="NC_002939.5"/>
</dbReference>
<dbReference type="PANTHER" id="PTHR30136">
    <property type="entry name" value="HELIX-TURN-HELIX TRANSCRIPTIONAL REGULATOR, ICLR FAMILY"/>
    <property type="match status" value="1"/>
</dbReference>
<feature type="domain" description="IclR-ED" evidence="5">
    <location>
        <begin position="76"/>
        <end position="255"/>
    </location>
</feature>
<feature type="domain" description="HTH iclR-type" evidence="4">
    <location>
        <begin position="13"/>
        <end position="75"/>
    </location>
</feature>
<accession>Q74AK0</accession>
<dbReference type="Gene3D" id="1.10.10.10">
    <property type="entry name" value="Winged helix-like DNA-binding domain superfamily/Winged helix DNA-binding domain"/>
    <property type="match status" value="1"/>
</dbReference>
<name>Q74AK0_GEOSL</name>
<protein>
    <submittedName>
        <fullName evidence="6">Helix-turn-helix transcriptional regulator, IclR family</fullName>
    </submittedName>
</protein>
<sequence length="258" mass="27942">MRHDKFAGPAYTIQIVSNALDMLELLAMRPANPSLGRLAGSLNLTRNKAYRLLSTLCERGLVEQDPETGTYAIGVAALELAQRLIRQAPVVNHAHPIMEELARKHDEAVYMTVLRGDDVVFLDMVDCERQVKATPLIGRRFPYFTNAAGKAIKALEGADPLNLLKKRGRKNNSLDVGSLLSELHEIRHKGVAVDCGGLGDGIVSVAVAVRDYAGKVVGAITMLVPSFRAVADRLESEIIPSLQEGADLLSMKLGHGPC</sequence>
<dbReference type="PATRIC" id="fig|243231.5.peg.2384"/>
<dbReference type="PANTHER" id="PTHR30136:SF24">
    <property type="entry name" value="HTH-TYPE TRANSCRIPTIONAL REPRESSOR ALLR"/>
    <property type="match status" value="1"/>
</dbReference>
<dbReference type="OrthoDB" id="13103at2"/>
<dbReference type="PROSITE" id="PS51077">
    <property type="entry name" value="HTH_ICLR"/>
    <property type="match status" value="1"/>
</dbReference>
<keyword evidence="7" id="KW-1185">Reference proteome</keyword>
<dbReference type="FunFam" id="1.10.10.10:FF:000056">
    <property type="entry name" value="IclR family transcriptional regulator"/>
    <property type="match status" value="1"/>
</dbReference>
<dbReference type="FunFam" id="3.30.450.40:FF:000128">
    <property type="entry name" value="Helix-turn-helix transcriptional regulator, IclR family"/>
    <property type="match status" value="1"/>
</dbReference>
<organism evidence="6 7">
    <name type="scientific">Geobacter sulfurreducens (strain ATCC 51573 / DSM 12127 / PCA)</name>
    <dbReference type="NCBI Taxonomy" id="243231"/>
    <lineage>
        <taxon>Bacteria</taxon>
        <taxon>Pseudomonadati</taxon>
        <taxon>Thermodesulfobacteriota</taxon>
        <taxon>Desulfuromonadia</taxon>
        <taxon>Geobacterales</taxon>
        <taxon>Geobacteraceae</taxon>
        <taxon>Geobacter</taxon>
    </lineage>
</organism>
<dbReference type="InterPro" id="IPR036390">
    <property type="entry name" value="WH_DNA-bd_sf"/>
</dbReference>
<dbReference type="InterPro" id="IPR005471">
    <property type="entry name" value="Tscrpt_reg_IclR_N"/>
</dbReference>
<dbReference type="DNASU" id="2688104"/>
<evidence type="ECO:0000256" key="1">
    <source>
        <dbReference type="ARBA" id="ARBA00023015"/>
    </source>
</evidence>
<evidence type="ECO:0000259" key="5">
    <source>
        <dbReference type="PROSITE" id="PS51078"/>
    </source>
</evidence>
<dbReference type="Proteomes" id="UP000000577">
    <property type="component" value="Chromosome"/>
</dbReference>
<proteinExistence type="predicted"/>
<dbReference type="InParanoid" id="Q74AK0"/>
<dbReference type="InterPro" id="IPR050707">
    <property type="entry name" value="HTH_MetabolicPath_Reg"/>
</dbReference>
<keyword evidence="1" id="KW-0805">Transcription regulation</keyword>
<dbReference type="PROSITE" id="PS51078">
    <property type="entry name" value="ICLR_ED"/>
    <property type="match status" value="1"/>
</dbReference>
<evidence type="ECO:0000256" key="3">
    <source>
        <dbReference type="ARBA" id="ARBA00023163"/>
    </source>
</evidence>
<keyword evidence="2" id="KW-0238">DNA-binding</keyword>
<dbReference type="KEGG" id="gsu:GSU2354"/>
<dbReference type="EnsemblBacteria" id="AAR35728">
    <property type="protein sequence ID" value="AAR35728"/>
    <property type="gene ID" value="GSU2354"/>
</dbReference>
<dbReference type="SUPFAM" id="SSF46785">
    <property type="entry name" value="Winged helix' DNA-binding domain"/>
    <property type="match status" value="1"/>
</dbReference>
<evidence type="ECO:0000259" key="4">
    <source>
        <dbReference type="PROSITE" id="PS51077"/>
    </source>
</evidence>
<dbReference type="HOGENOM" id="CLU_062618_6_0_7"/>
<dbReference type="GO" id="GO:0003677">
    <property type="term" value="F:DNA binding"/>
    <property type="evidence" value="ECO:0000318"/>
    <property type="project" value="GO_Central"/>
</dbReference>
<dbReference type="Pfam" id="PF01614">
    <property type="entry name" value="IclR_C"/>
    <property type="match status" value="1"/>
</dbReference>
<keyword evidence="3" id="KW-0804">Transcription</keyword>
<dbReference type="eggNOG" id="COG1414">
    <property type="taxonomic scope" value="Bacteria"/>
</dbReference>
<dbReference type="AlphaFoldDB" id="Q74AK0"/>
<evidence type="ECO:0000256" key="2">
    <source>
        <dbReference type="ARBA" id="ARBA00023125"/>
    </source>
</evidence>
<dbReference type="Gene3D" id="3.30.450.40">
    <property type="match status" value="1"/>
</dbReference>
<dbReference type="Pfam" id="PF09339">
    <property type="entry name" value="HTH_IclR"/>
    <property type="match status" value="1"/>
</dbReference>
<dbReference type="GO" id="GO:0045892">
    <property type="term" value="P:negative regulation of DNA-templated transcription"/>
    <property type="evidence" value="ECO:0000318"/>
    <property type="project" value="GO_Central"/>
</dbReference>
<dbReference type="SMR" id="Q74AK0"/>
<reference evidence="6 7" key="2">
    <citation type="journal article" date="2012" name="BMC Genomics">
        <title>Comparative genomic analysis of Geobacter sulfurreducens KN400, a strain with enhanced capacity for extracellular electron transfer and electricity production.</title>
        <authorList>
            <person name="Butler J.E."/>
            <person name="Young N.D."/>
            <person name="Aklujkar M."/>
            <person name="Lovley D.R."/>
        </authorList>
    </citation>
    <scope>NUCLEOTIDE SEQUENCE [LARGE SCALE GENOMIC DNA]</scope>
    <source>
        <strain evidence="7">ATCC 51573 / DSM 12127 / PCA</strain>
    </source>
</reference>
<dbReference type="EMBL" id="AE017180">
    <property type="protein sequence ID" value="AAR35728.1"/>
    <property type="molecule type" value="Genomic_DNA"/>
</dbReference>
<dbReference type="SMART" id="SM00346">
    <property type="entry name" value="HTH_ICLR"/>
    <property type="match status" value="1"/>
</dbReference>
<dbReference type="InterPro" id="IPR029016">
    <property type="entry name" value="GAF-like_dom_sf"/>
</dbReference>
<dbReference type="GO" id="GO:0003700">
    <property type="term" value="F:DNA-binding transcription factor activity"/>
    <property type="evidence" value="ECO:0000318"/>
    <property type="project" value="GO_Central"/>
</dbReference>
<dbReference type="InterPro" id="IPR036388">
    <property type="entry name" value="WH-like_DNA-bd_sf"/>
</dbReference>
<evidence type="ECO:0000313" key="7">
    <source>
        <dbReference type="Proteomes" id="UP000000577"/>
    </source>
</evidence>
<gene>
    <name evidence="6" type="ordered locus">GSU2354</name>
</gene>
<reference evidence="6 7" key="1">
    <citation type="journal article" date="2003" name="Science">
        <title>Genome of Geobacter sulfurreducens: metal reduction in subsurface environments.</title>
        <authorList>
            <person name="Methe B.A."/>
            <person name="Nelson K.E."/>
            <person name="Eisen J.A."/>
            <person name="Paulsen I.T."/>
            <person name="Nelson W."/>
            <person name="Heidelberg J.F."/>
            <person name="Wu D."/>
            <person name="Wu M."/>
            <person name="Ward N."/>
            <person name="Beanan M.J."/>
            <person name="Dodson R.J."/>
            <person name="Madupu R."/>
            <person name="Brinkac L.M."/>
            <person name="Daugherty S.C."/>
            <person name="DeBoy R.T."/>
            <person name="Durkin A.S."/>
            <person name="Gwinn M."/>
            <person name="Kolonay J.F."/>
            <person name="Sullivan S.A."/>
            <person name="Haft D.H."/>
            <person name="Selengut J."/>
            <person name="Davidsen T.M."/>
            <person name="Zafar N."/>
            <person name="White O."/>
            <person name="Tran B."/>
            <person name="Romero C."/>
            <person name="Forberger H.A."/>
            <person name="Weidman J."/>
            <person name="Khouri H."/>
            <person name="Feldblyum T.V."/>
            <person name="Utterback T.R."/>
            <person name="Van Aken S.E."/>
            <person name="Lovley D.R."/>
            <person name="Fraser C.M."/>
        </authorList>
    </citation>
    <scope>NUCLEOTIDE SEQUENCE [LARGE SCALE GENOMIC DNA]</scope>
    <source>
        <strain evidence="7">ATCC 51573 / DSM 12127 / PCA</strain>
    </source>
</reference>